<protein>
    <submittedName>
        <fullName evidence="1">Uncharacterized protein</fullName>
    </submittedName>
</protein>
<keyword evidence="2" id="KW-1185">Reference proteome</keyword>
<dbReference type="GO" id="GO:0042826">
    <property type="term" value="F:histone deacetylase binding"/>
    <property type="evidence" value="ECO:0007669"/>
    <property type="project" value="InterPro"/>
</dbReference>
<sequence length="266" mass="30162">MAEGQDLHRINKPTGFQEMMEYLAAMNPNLKDGDDKSKEKAAEEFLMDLGEPEKIQKVMEDFEKAYPDAAKAMQAEKDKMESEANEEGRDEKIMALPLDDTVWCIGDLDDDDKAAKPEPGQDSQLRLVGVIDSEGMVIHMNTKYIVGTPMKEHLYNVACAAMLKPMVGPPRRPRFVMMRNKGAAKNATVDLSKFGILTIDKDDKYSADPLKQKLPVMRECLVCHRPAQMELLRKCSKCKTVLYCGVKCQKKDWIHKKDVHGHKVWC</sequence>
<dbReference type="EMBL" id="CAIIXF020000010">
    <property type="protein sequence ID" value="CAH1796597.1"/>
    <property type="molecule type" value="Genomic_DNA"/>
</dbReference>
<dbReference type="Pfam" id="PF01753">
    <property type="entry name" value="zf-MYND"/>
    <property type="match status" value="1"/>
</dbReference>
<evidence type="ECO:0000313" key="2">
    <source>
        <dbReference type="Proteomes" id="UP000749559"/>
    </source>
</evidence>
<feature type="non-terminal residue" evidence="1">
    <location>
        <position position="266"/>
    </location>
</feature>
<evidence type="ECO:0000313" key="1">
    <source>
        <dbReference type="EMBL" id="CAH1796597.1"/>
    </source>
</evidence>
<dbReference type="PROSITE" id="PS50865">
    <property type="entry name" value="ZF_MYND_2"/>
    <property type="match status" value="1"/>
</dbReference>
<dbReference type="Proteomes" id="UP000749559">
    <property type="component" value="Unassembled WGS sequence"/>
</dbReference>
<dbReference type="SUPFAM" id="SSF144232">
    <property type="entry name" value="HIT/MYND zinc finger-like"/>
    <property type="match status" value="1"/>
</dbReference>
<dbReference type="OrthoDB" id="265717at2759"/>
<proteinExistence type="predicted"/>
<gene>
    <name evidence="1" type="ORF">OFUS_LOCUS20988</name>
</gene>
<dbReference type="PANTHER" id="PTHR47085:SF1">
    <property type="entry name" value="ZINC FINGER MYND DOMAIN-CONTAINING PROTEIN 15"/>
    <property type="match status" value="1"/>
</dbReference>
<organism evidence="1 2">
    <name type="scientific">Owenia fusiformis</name>
    <name type="common">Polychaete worm</name>
    <dbReference type="NCBI Taxonomy" id="6347"/>
    <lineage>
        <taxon>Eukaryota</taxon>
        <taxon>Metazoa</taxon>
        <taxon>Spiralia</taxon>
        <taxon>Lophotrochozoa</taxon>
        <taxon>Annelida</taxon>
        <taxon>Polychaeta</taxon>
        <taxon>Sedentaria</taxon>
        <taxon>Canalipalpata</taxon>
        <taxon>Sabellida</taxon>
        <taxon>Oweniida</taxon>
        <taxon>Oweniidae</taxon>
        <taxon>Owenia</taxon>
    </lineage>
</organism>
<dbReference type="GO" id="GO:0045892">
    <property type="term" value="P:negative regulation of DNA-templated transcription"/>
    <property type="evidence" value="ECO:0007669"/>
    <property type="project" value="InterPro"/>
</dbReference>
<dbReference type="AlphaFoldDB" id="A0A8J1TWZ1"/>
<accession>A0A8J1TWZ1</accession>
<reference evidence="1" key="1">
    <citation type="submission" date="2022-03" db="EMBL/GenBank/DDBJ databases">
        <authorList>
            <person name="Martin C."/>
        </authorList>
    </citation>
    <scope>NUCLEOTIDE SEQUENCE</scope>
</reference>
<dbReference type="InterPro" id="IPR002893">
    <property type="entry name" value="Znf_MYND"/>
</dbReference>
<name>A0A8J1TWZ1_OWEFU</name>
<dbReference type="Gene3D" id="6.10.140.2220">
    <property type="match status" value="1"/>
</dbReference>
<dbReference type="InterPro" id="IPR042989">
    <property type="entry name" value="ZMY15"/>
</dbReference>
<dbReference type="PANTHER" id="PTHR47085">
    <property type="entry name" value="ZINC FINGER MYND DOMAIN-CONTAINING PROTEIN 15"/>
    <property type="match status" value="1"/>
</dbReference>
<comment type="caution">
    <text evidence="1">The sequence shown here is derived from an EMBL/GenBank/DDBJ whole genome shotgun (WGS) entry which is preliminary data.</text>
</comment>